<dbReference type="KEGG" id="sarm:DVA86_32495"/>
<keyword evidence="2" id="KW-1003">Cell membrane</keyword>
<feature type="transmembrane region" description="Helical" evidence="6">
    <location>
        <begin position="309"/>
        <end position="329"/>
    </location>
</feature>
<protein>
    <submittedName>
        <fullName evidence="8">MFS transporter</fullName>
    </submittedName>
</protein>
<evidence type="ECO:0000256" key="3">
    <source>
        <dbReference type="ARBA" id="ARBA00022692"/>
    </source>
</evidence>
<keyword evidence="5 6" id="KW-0472">Membrane</keyword>
<feature type="transmembrane region" description="Helical" evidence="6">
    <location>
        <begin position="350"/>
        <end position="372"/>
    </location>
</feature>
<evidence type="ECO:0000256" key="5">
    <source>
        <dbReference type="ARBA" id="ARBA00023136"/>
    </source>
</evidence>
<proteinExistence type="predicted"/>
<comment type="subcellular location">
    <subcellularLocation>
        <location evidence="1">Cell membrane</location>
        <topology evidence="1">Multi-pass membrane protein</topology>
    </subcellularLocation>
</comment>
<feature type="transmembrane region" description="Helical" evidence="6">
    <location>
        <begin position="286"/>
        <end position="303"/>
    </location>
</feature>
<dbReference type="Gene3D" id="1.20.1250.20">
    <property type="entry name" value="MFS general substrate transporter like domains"/>
    <property type="match status" value="2"/>
</dbReference>
<feature type="transmembrane region" description="Helical" evidence="6">
    <location>
        <begin position="42"/>
        <end position="63"/>
    </location>
</feature>
<feature type="transmembrane region" description="Helical" evidence="6">
    <location>
        <begin position="70"/>
        <end position="93"/>
    </location>
</feature>
<evidence type="ECO:0000256" key="2">
    <source>
        <dbReference type="ARBA" id="ARBA00022475"/>
    </source>
</evidence>
<keyword evidence="9" id="KW-1185">Reference proteome</keyword>
<name>A0A345XY79_9ACTN</name>
<dbReference type="SUPFAM" id="SSF103473">
    <property type="entry name" value="MFS general substrate transporter"/>
    <property type="match status" value="1"/>
</dbReference>
<evidence type="ECO:0000256" key="4">
    <source>
        <dbReference type="ARBA" id="ARBA00022989"/>
    </source>
</evidence>
<feature type="transmembrane region" description="Helical" evidence="6">
    <location>
        <begin position="221"/>
        <end position="244"/>
    </location>
</feature>
<feature type="transmembrane region" description="Helical" evidence="6">
    <location>
        <begin position="378"/>
        <end position="397"/>
    </location>
</feature>
<evidence type="ECO:0000256" key="1">
    <source>
        <dbReference type="ARBA" id="ARBA00004651"/>
    </source>
</evidence>
<feature type="transmembrane region" description="Helical" evidence="6">
    <location>
        <begin position="99"/>
        <end position="121"/>
    </location>
</feature>
<dbReference type="PANTHER" id="PTHR43124:SF3">
    <property type="entry name" value="CHLORAMPHENICOL EFFLUX PUMP RV0191"/>
    <property type="match status" value="1"/>
</dbReference>
<dbReference type="GO" id="GO:0022857">
    <property type="term" value="F:transmembrane transporter activity"/>
    <property type="evidence" value="ECO:0007669"/>
    <property type="project" value="InterPro"/>
</dbReference>
<gene>
    <name evidence="8" type="ORF">DVA86_32495</name>
</gene>
<dbReference type="InterPro" id="IPR036259">
    <property type="entry name" value="MFS_trans_sf"/>
</dbReference>
<evidence type="ECO:0000259" key="7">
    <source>
        <dbReference type="PROSITE" id="PS50850"/>
    </source>
</evidence>
<dbReference type="Pfam" id="PF07690">
    <property type="entry name" value="MFS_1"/>
    <property type="match status" value="1"/>
</dbReference>
<organism evidence="8 9">
    <name type="scientific">Streptomyces armeniacus</name>
    <dbReference type="NCBI Taxonomy" id="83291"/>
    <lineage>
        <taxon>Bacteria</taxon>
        <taxon>Bacillati</taxon>
        <taxon>Actinomycetota</taxon>
        <taxon>Actinomycetes</taxon>
        <taxon>Kitasatosporales</taxon>
        <taxon>Streptomycetaceae</taxon>
        <taxon>Streptomyces</taxon>
    </lineage>
</organism>
<keyword evidence="3 6" id="KW-0812">Transmembrane</keyword>
<dbReference type="CDD" id="cd17324">
    <property type="entry name" value="MFS_NepI_like"/>
    <property type="match status" value="1"/>
</dbReference>
<accession>A0A345XY79</accession>
<feature type="transmembrane region" description="Helical" evidence="6">
    <location>
        <begin position="156"/>
        <end position="178"/>
    </location>
</feature>
<dbReference type="InterPro" id="IPR011701">
    <property type="entry name" value="MFS"/>
</dbReference>
<evidence type="ECO:0000313" key="8">
    <source>
        <dbReference type="EMBL" id="AXK36595.1"/>
    </source>
</evidence>
<dbReference type="GO" id="GO:0005886">
    <property type="term" value="C:plasma membrane"/>
    <property type="evidence" value="ECO:0007669"/>
    <property type="project" value="UniProtKB-SubCell"/>
</dbReference>
<keyword evidence="4 6" id="KW-1133">Transmembrane helix</keyword>
<dbReference type="AlphaFoldDB" id="A0A345XY79"/>
<dbReference type="RefSeq" id="WP_208883610.1">
    <property type="nucleotide sequence ID" value="NZ_CP031320.1"/>
</dbReference>
<feature type="domain" description="Major facilitator superfamily (MFS) profile" evidence="7">
    <location>
        <begin position="4"/>
        <end position="399"/>
    </location>
</feature>
<dbReference type="PANTHER" id="PTHR43124">
    <property type="entry name" value="PURINE EFFLUX PUMP PBUE"/>
    <property type="match status" value="1"/>
</dbReference>
<dbReference type="InterPro" id="IPR050189">
    <property type="entry name" value="MFS_Efflux_Transporters"/>
</dbReference>
<dbReference type="EMBL" id="CP031320">
    <property type="protein sequence ID" value="AXK36595.1"/>
    <property type="molecule type" value="Genomic_DNA"/>
</dbReference>
<dbReference type="PROSITE" id="PS50850">
    <property type="entry name" value="MFS"/>
    <property type="match status" value="1"/>
</dbReference>
<feature type="transmembrane region" description="Helical" evidence="6">
    <location>
        <begin position="128"/>
        <end position="150"/>
    </location>
</feature>
<sequence length="475" mass="46357">MPLALLALAIGAFGIGTTEFVIMGLLPDVAADFGVSIPTAGHLTTGYALGVVVGAPLLAILGARAGRKRMLMLLMGLFIVGNAVSAAAPVFGVMLAGRVIASLAHGAFFGIGAIVAAGLVAPRKKAGAIAMMFTGLTMANVLGVPLGTLLGQEYGWRSTFVAVTGLGVLGLAGVAGLVPRDAGGAAEHGARTGGRTGGSTGGGRAGGGIRGELAAFRNVQVLLAMAMTVLGFGGVFAAITYIAPMMTESAGFADSSVTWLLVLFGLGMVVGNLVGGRFADRALMPLLYVALSALAVVLALFTLTAHDKVAAAVTLPLIGAFGFATVPPLQKRVLDQTADAPTLASAVNIGAFNLGNALAAWLGGLVLGAGFGHTAPNWVGAALAASALGLAVLASALERRDAAAPSGIRPALARAAGAVARGGAGVQGAPVARGESGAPAGPADGAVGVDGAVGADMGGAAIPPTGAAASPDRRR</sequence>
<evidence type="ECO:0000313" key="9">
    <source>
        <dbReference type="Proteomes" id="UP000254425"/>
    </source>
</evidence>
<feature type="transmembrane region" description="Helical" evidence="6">
    <location>
        <begin position="256"/>
        <end position="274"/>
    </location>
</feature>
<evidence type="ECO:0000256" key="6">
    <source>
        <dbReference type="SAM" id="Phobius"/>
    </source>
</evidence>
<dbReference type="InterPro" id="IPR020846">
    <property type="entry name" value="MFS_dom"/>
</dbReference>
<reference evidence="8 9" key="1">
    <citation type="submission" date="2018-07" db="EMBL/GenBank/DDBJ databases">
        <title>Draft genome of the type strain Streptomyces armeniacus ATCC 15676.</title>
        <authorList>
            <person name="Labana P."/>
            <person name="Gosse J.T."/>
            <person name="Boddy C.N."/>
        </authorList>
    </citation>
    <scope>NUCLEOTIDE SEQUENCE [LARGE SCALE GENOMIC DNA]</scope>
    <source>
        <strain evidence="8 9">ATCC 15676</strain>
    </source>
</reference>
<dbReference type="Proteomes" id="UP000254425">
    <property type="component" value="Chromosome"/>
</dbReference>